<proteinExistence type="predicted"/>
<protein>
    <submittedName>
        <fullName evidence="3">Uncharacterized protein</fullName>
    </submittedName>
</protein>
<feature type="transmembrane region" description="Helical" evidence="1">
    <location>
        <begin position="189"/>
        <end position="207"/>
    </location>
</feature>
<feature type="transmembrane region" description="Helical" evidence="1">
    <location>
        <begin position="66"/>
        <end position="87"/>
    </location>
</feature>
<dbReference type="EMBL" id="VJZL01000066">
    <property type="protein sequence ID" value="TRX04789.1"/>
    <property type="molecule type" value="Genomic_DNA"/>
</dbReference>
<accession>A0A553B955</accession>
<feature type="transmembrane region" description="Helical" evidence="1">
    <location>
        <begin position="6"/>
        <end position="23"/>
    </location>
</feature>
<feature type="transmembrane region" description="Helical" evidence="1">
    <location>
        <begin position="167"/>
        <end position="183"/>
    </location>
</feature>
<dbReference type="InterPro" id="IPR046737">
    <property type="entry name" value="DUF6629"/>
</dbReference>
<dbReference type="Pfam" id="PF20334">
    <property type="entry name" value="DUF6629"/>
    <property type="match status" value="1"/>
</dbReference>
<evidence type="ECO:0000313" key="3">
    <source>
        <dbReference type="EMBL" id="TRX04789.1"/>
    </source>
</evidence>
<organism evidence="3 5">
    <name type="scientific">Flavobacterium gawalongense</name>
    <dbReference type="NCBI Taxonomy" id="2594432"/>
    <lineage>
        <taxon>Bacteria</taxon>
        <taxon>Pseudomonadati</taxon>
        <taxon>Bacteroidota</taxon>
        <taxon>Flavobacteriia</taxon>
        <taxon>Flavobacteriales</taxon>
        <taxon>Flavobacteriaceae</taxon>
        <taxon>Flavobacterium</taxon>
    </lineage>
</organism>
<evidence type="ECO:0000313" key="2">
    <source>
        <dbReference type="EMBL" id="TRX00380.1"/>
    </source>
</evidence>
<comment type="caution">
    <text evidence="3">The sequence shown here is derived from an EMBL/GenBank/DDBJ whole genome shotgun (WGS) entry which is preliminary data.</text>
</comment>
<dbReference type="Proteomes" id="UP000318528">
    <property type="component" value="Unassembled WGS sequence"/>
</dbReference>
<dbReference type="AlphaFoldDB" id="A0A553B955"/>
<feature type="transmembrane region" description="Helical" evidence="1">
    <location>
        <begin position="141"/>
        <end position="160"/>
    </location>
</feature>
<evidence type="ECO:0000256" key="1">
    <source>
        <dbReference type="SAM" id="Phobius"/>
    </source>
</evidence>
<feature type="transmembrane region" description="Helical" evidence="1">
    <location>
        <begin position="32"/>
        <end position="54"/>
    </location>
</feature>
<keyword evidence="1" id="KW-0812">Transmembrane</keyword>
<dbReference type="Proteomes" id="UP000318669">
    <property type="component" value="Unassembled WGS sequence"/>
</dbReference>
<sequence length="232" mass="26174">MCFSASASFGAGIVLAAISVAAIKKVQKPAQIYFACIPIIFCVQQFSEGFLWLALTKSVYAPLQPIATYMFLFFAQVVWPLWVPFASLKLEKEKEEKNFQMVLLVIGLLVSLFLGYCLVTYTVEAKIIGSHISYIQDYPIVFGGYGELLYIIATIAPPLFSNIKKMWLLSILIIISYIITKISYVDYVVSVWCFFSSIISISVLIIMDEIKNPSKKHSKYHYRSNHSKSSSI</sequence>
<keyword evidence="1" id="KW-0472">Membrane</keyword>
<keyword evidence="4" id="KW-1185">Reference proteome</keyword>
<evidence type="ECO:0000313" key="5">
    <source>
        <dbReference type="Proteomes" id="UP000318669"/>
    </source>
</evidence>
<reference evidence="4 5" key="1">
    <citation type="submission" date="2019-07" db="EMBL/GenBank/DDBJ databases">
        <title>Novel species of Flavobacterium.</title>
        <authorList>
            <person name="Liu Q."/>
            <person name="Xin Y.-H."/>
        </authorList>
    </citation>
    <scope>NUCLEOTIDE SEQUENCE [LARGE SCALE GENOMIC DNA]</scope>
    <source>
        <strain evidence="2 4">GSP39</strain>
        <strain evidence="3 5">GSR22</strain>
    </source>
</reference>
<dbReference type="EMBL" id="VJZN01000065">
    <property type="protein sequence ID" value="TRX00380.1"/>
    <property type="molecule type" value="Genomic_DNA"/>
</dbReference>
<keyword evidence="1" id="KW-1133">Transmembrane helix</keyword>
<dbReference type="OrthoDB" id="8441457at2"/>
<dbReference type="RefSeq" id="WP_143388993.1">
    <property type="nucleotide sequence ID" value="NZ_VJZL01000066.1"/>
</dbReference>
<evidence type="ECO:0000313" key="4">
    <source>
        <dbReference type="Proteomes" id="UP000318528"/>
    </source>
</evidence>
<feature type="transmembrane region" description="Helical" evidence="1">
    <location>
        <begin position="99"/>
        <end position="121"/>
    </location>
</feature>
<name>A0A553B955_9FLAO</name>
<gene>
    <name evidence="3" type="ORF">FNW11_17135</name>
    <name evidence="2" type="ORF">FNW12_17600</name>
</gene>